<dbReference type="SUPFAM" id="SSF46689">
    <property type="entry name" value="Homeodomain-like"/>
    <property type="match status" value="1"/>
</dbReference>
<evidence type="ECO:0000256" key="1">
    <source>
        <dbReference type="ARBA" id="ARBA00022491"/>
    </source>
</evidence>
<dbReference type="PANTHER" id="PTHR30055:SF175">
    <property type="entry name" value="HTH-TYPE TRANSCRIPTIONAL REPRESSOR KSTR2"/>
    <property type="match status" value="1"/>
</dbReference>
<dbReference type="RefSeq" id="WP_107989808.1">
    <property type="nucleotide sequence ID" value="NZ_QAYG01000003.1"/>
</dbReference>
<dbReference type="Gene3D" id="1.10.357.10">
    <property type="entry name" value="Tetracycline Repressor, domain 2"/>
    <property type="match status" value="1"/>
</dbReference>
<dbReference type="InterPro" id="IPR050109">
    <property type="entry name" value="HTH-type_TetR-like_transc_reg"/>
</dbReference>
<gene>
    <name evidence="7" type="ORF">C8N35_103168</name>
</gene>
<dbReference type="Proteomes" id="UP000244081">
    <property type="component" value="Unassembled WGS sequence"/>
</dbReference>
<dbReference type="InterPro" id="IPR001647">
    <property type="entry name" value="HTH_TetR"/>
</dbReference>
<dbReference type="GO" id="GO:0000976">
    <property type="term" value="F:transcription cis-regulatory region binding"/>
    <property type="evidence" value="ECO:0007669"/>
    <property type="project" value="TreeGrafter"/>
</dbReference>
<dbReference type="Gene3D" id="1.10.10.60">
    <property type="entry name" value="Homeodomain-like"/>
    <property type="match status" value="1"/>
</dbReference>
<dbReference type="PROSITE" id="PS50977">
    <property type="entry name" value="HTH_TETR_2"/>
    <property type="match status" value="1"/>
</dbReference>
<feature type="domain" description="HTH tetR-type" evidence="6">
    <location>
        <begin position="10"/>
        <end position="69"/>
    </location>
</feature>
<keyword evidence="2" id="KW-0805">Transcription regulation</keyword>
<dbReference type="AlphaFoldDB" id="A0A2T5VB65"/>
<keyword evidence="1" id="KW-0678">Repressor</keyword>
<keyword evidence="8" id="KW-1185">Reference proteome</keyword>
<evidence type="ECO:0000259" key="6">
    <source>
        <dbReference type="PROSITE" id="PS50977"/>
    </source>
</evidence>
<evidence type="ECO:0000256" key="5">
    <source>
        <dbReference type="PROSITE-ProRule" id="PRU00335"/>
    </source>
</evidence>
<dbReference type="Pfam" id="PF00440">
    <property type="entry name" value="TetR_N"/>
    <property type="match status" value="1"/>
</dbReference>
<accession>A0A2T5VB65</accession>
<name>A0A2T5VB65_9HYPH</name>
<dbReference type="InterPro" id="IPR041490">
    <property type="entry name" value="KstR2_TetR_C"/>
</dbReference>
<evidence type="ECO:0000256" key="3">
    <source>
        <dbReference type="ARBA" id="ARBA00023125"/>
    </source>
</evidence>
<proteinExistence type="predicted"/>
<dbReference type="InterPro" id="IPR009057">
    <property type="entry name" value="Homeodomain-like_sf"/>
</dbReference>
<evidence type="ECO:0000313" key="8">
    <source>
        <dbReference type="Proteomes" id="UP000244081"/>
    </source>
</evidence>
<keyword evidence="4" id="KW-0804">Transcription</keyword>
<comment type="caution">
    <text evidence="7">The sequence shown here is derived from an EMBL/GenBank/DDBJ whole genome shotgun (WGS) entry which is preliminary data.</text>
</comment>
<dbReference type="EMBL" id="QAYG01000003">
    <property type="protein sequence ID" value="PTW60987.1"/>
    <property type="molecule type" value="Genomic_DNA"/>
</dbReference>
<feature type="DNA-binding region" description="H-T-H motif" evidence="5">
    <location>
        <begin position="32"/>
        <end position="51"/>
    </location>
</feature>
<dbReference type="SUPFAM" id="SSF48498">
    <property type="entry name" value="Tetracyclin repressor-like, C-terminal domain"/>
    <property type="match status" value="1"/>
</dbReference>
<dbReference type="Pfam" id="PF17932">
    <property type="entry name" value="TetR_C_24"/>
    <property type="match status" value="1"/>
</dbReference>
<dbReference type="GO" id="GO:0003700">
    <property type="term" value="F:DNA-binding transcription factor activity"/>
    <property type="evidence" value="ECO:0007669"/>
    <property type="project" value="TreeGrafter"/>
</dbReference>
<protein>
    <submittedName>
        <fullName evidence="7">TetR family transcriptional regulator</fullName>
    </submittedName>
</protein>
<sequence>MARTRAADYDDKRDAIHRAAARILSKADGKASMTQIAEACGISKALLYHYFRNRDELVFDIIHTHLSEIDEALAEVSAGLAGRERLHRLSSTLLDLYEDADDLHRLQLGALGALPDEDVQRIRQVERSILERFRLTIREIAPDIDRPRLIAVTMALMGMLNWAFTWFRPGGPLTRADFARMATDMALSELEKG</sequence>
<dbReference type="InterPro" id="IPR036271">
    <property type="entry name" value="Tet_transcr_reg_TetR-rel_C_sf"/>
</dbReference>
<dbReference type="PANTHER" id="PTHR30055">
    <property type="entry name" value="HTH-TYPE TRANSCRIPTIONAL REGULATOR RUTR"/>
    <property type="match status" value="1"/>
</dbReference>
<evidence type="ECO:0000256" key="2">
    <source>
        <dbReference type="ARBA" id="ARBA00023015"/>
    </source>
</evidence>
<evidence type="ECO:0000313" key="7">
    <source>
        <dbReference type="EMBL" id="PTW60987.1"/>
    </source>
</evidence>
<organism evidence="7 8">
    <name type="scientific">Breoghania corrubedonensis</name>
    <dbReference type="NCBI Taxonomy" id="665038"/>
    <lineage>
        <taxon>Bacteria</taxon>
        <taxon>Pseudomonadati</taxon>
        <taxon>Pseudomonadota</taxon>
        <taxon>Alphaproteobacteria</taxon>
        <taxon>Hyphomicrobiales</taxon>
        <taxon>Stappiaceae</taxon>
        <taxon>Breoghania</taxon>
    </lineage>
</organism>
<evidence type="ECO:0000256" key="4">
    <source>
        <dbReference type="ARBA" id="ARBA00023163"/>
    </source>
</evidence>
<dbReference type="OrthoDB" id="9779746at2"/>
<reference evidence="7 8" key="1">
    <citation type="submission" date="2018-04" db="EMBL/GenBank/DDBJ databases">
        <title>Genomic Encyclopedia of Archaeal and Bacterial Type Strains, Phase II (KMG-II): from individual species to whole genera.</title>
        <authorList>
            <person name="Goeker M."/>
        </authorList>
    </citation>
    <scope>NUCLEOTIDE SEQUENCE [LARGE SCALE GENOMIC DNA]</scope>
    <source>
        <strain evidence="7 8">DSM 23382</strain>
    </source>
</reference>
<keyword evidence="3 5" id="KW-0238">DNA-binding</keyword>